<keyword evidence="3" id="KW-0732">Signal</keyword>
<feature type="domain" description="MurNAc-LAA" evidence="4">
    <location>
        <begin position="340"/>
        <end position="471"/>
    </location>
</feature>
<feature type="region of interest" description="Disordered" evidence="2">
    <location>
        <begin position="39"/>
        <end position="99"/>
    </location>
</feature>
<dbReference type="InterPro" id="IPR050695">
    <property type="entry name" value="N-acetylmuramoyl_amidase_3"/>
</dbReference>
<evidence type="ECO:0000256" key="1">
    <source>
        <dbReference type="ARBA" id="ARBA00022801"/>
    </source>
</evidence>
<dbReference type="PANTHER" id="PTHR30404:SF0">
    <property type="entry name" value="N-ACETYLMURAMOYL-L-ALANINE AMIDASE AMIC"/>
    <property type="match status" value="1"/>
</dbReference>
<feature type="signal peptide" evidence="3">
    <location>
        <begin position="1"/>
        <end position="27"/>
    </location>
</feature>
<proteinExistence type="predicted"/>
<dbReference type="Pfam" id="PF08481">
    <property type="entry name" value="GBS_Bsp-like"/>
    <property type="match status" value="7"/>
</dbReference>
<accession>A0ABS2E8M8</accession>
<evidence type="ECO:0000259" key="4">
    <source>
        <dbReference type="SMART" id="SM00646"/>
    </source>
</evidence>
<dbReference type="Gene3D" id="1.10.530.10">
    <property type="match status" value="1"/>
</dbReference>
<sequence>MSSKRKIAGLLSIVMMISLLFGTNIYAADDTTVDNMNITDSIDSSVSNETDTNETKKDGTDQETVDQDISVINSDNIQDDDNNVTGNEENINTESEENAGGISSVAQGLINYVSVDYPYLEAPNEQNVVVSYGDGSENVTDARLLYQSEEGDILEMSLSKHERELFLFSDSFGETDTGVYTLTDFIYVQDAVEQTIHLSDIGIESMFGVNEEYPGYGKANDESVDDADAQELAISVVDVKTGEVTEAEDDIENAITATEKQVNSIQKSRAAVQKSDDLVVVLDPGHGGSDGGASANGLVESILTLKIAQYCKEELEQYSGVTVRMTRTDNNTYLTVKERVDMYCNEADVLVSIHINSSTSSEANGAEVIYPNANYNPTVHEPGRNLAQQIQNQLVSLGLTNRGIYFRDTVNDTYPNGTKQDYYGIVRYSKEYGFPGIIVEHAFISNPSDAAKLSQESFLKQLGIADATGIANAYGLSKNPEANVYNKNDYEGTLQLRVTGVGSGANVAVWSEEGGQDDIHWYSFAGSSQTIDIDIADYKNTKGKYFVHVYTLDNTQMLCTSSFYFSTDTSSKVTGESLSGEEKEYSITVEFADMPDSITDISIPVWHATDQSDIIWHTAKKISENTWQTTVNIDDYKASGSYTAYVYATVEDGSRYLIGNTGFTVSEVSFSVRTDNYSQTAGTFDVFVENISSVSGVDRVQIPVWSASDQSNIVWYDGQRQENGSYKVTVNIADHNYGTGSYKVHVYLTAGNGVTGFASTSQEVQLPEMKISAENLDGKEMEYSLKITNAGQIRGLRSVQFATWSKEGGQDDIIWYSGRKSGVSDWEATASIQNHKTAGEYAVHVYGTLLDGSLKLLGTTEYTVSSPQLSVRTDNYNQTAGTFDVFVENISSASGVDRVQIPVWSASDQSNIVWYDGQRQADGSYKTTVNIADHAYGTGTYKVHVYLTAGNGVTGFTSTSQEVQLPEMKISAENLDGKEMEYSLKITNAGQIRGLRSVQFATWSKEGGQDDIIWYSGRKSGVSDWEATASIQNHKTAGEYEVHVYGTLLDGSLKLLGTTKFYVSNATASEVVDTDYDSTTGSFNVRISGIEPSDLISRVQVPVWSASNQSDIVWYDAKKQGDGTWVANVDPIFHNFNSRNYTAHVYVTLLNGVQALVGTTSQNVVSTKYYTIMGDTTVTISQMVRYFNSSGASYPAQELQGGGAGNLETFCQIYLEEAQAEGVRAEVAFAQAMKETGWLRFGGIVRIDQFNFAGIGAVDGNAQGNCASFRDVRTGVRAQIQHLKAYASTEPLNNGCEDPRFNLVLRGVAPYVEWLGIKENPQGAGWASAANYGIDIVNMIKIMKTM</sequence>
<dbReference type="Pfam" id="PF01520">
    <property type="entry name" value="Amidase_3"/>
    <property type="match status" value="1"/>
</dbReference>
<dbReference type="InterPro" id="IPR013688">
    <property type="entry name" value="GBS_Bsp-like"/>
</dbReference>
<evidence type="ECO:0000313" key="5">
    <source>
        <dbReference type="EMBL" id="MBM6737982.1"/>
    </source>
</evidence>
<feature type="compositionally biased region" description="Low complexity" evidence="2">
    <location>
        <begin position="83"/>
        <end position="93"/>
    </location>
</feature>
<dbReference type="Pfam" id="PF01832">
    <property type="entry name" value="Glucosaminidase"/>
    <property type="match status" value="1"/>
</dbReference>
<dbReference type="Gene3D" id="3.40.630.40">
    <property type="entry name" value="Zn-dependent exopeptidases"/>
    <property type="match status" value="1"/>
</dbReference>
<dbReference type="SUPFAM" id="SSF53187">
    <property type="entry name" value="Zn-dependent exopeptidases"/>
    <property type="match status" value="1"/>
</dbReference>
<keyword evidence="1" id="KW-0378">Hydrolase</keyword>
<dbReference type="RefSeq" id="WP_205155966.1">
    <property type="nucleotide sequence ID" value="NZ_JACLYY010000006.1"/>
</dbReference>
<dbReference type="SMART" id="SM00646">
    <property type="entry name" value="Ami_3"/>
    <property type="match status" value="1"/>
</dbReference>
<evidence type="ECO:0000256" key="2">
    <source>
        <dbReference type="SAM" id="MobiDB-lite"/>
    </source>
</evidence>
<protein>
    <submittedName>
        <fullName evidence="5">GBS Bsp-like repeat-containing protein</fullName>
    </submittedName>
</protein>
<comment type="caution">
    <text evidence="5">The sequence shown here is derived from an EMBL/GenBank/DDBJ whole genome shotgun (WGS) entry which is preliminary data.</text>
</comment>
<gene>
    <name evidence="5" type="ORF">H7U36_07680</name>
</gene>
<evidence type="ECO:0000256" key="3">
    <source>
        <dbReference type="SAM" id="SignalP"/>
    </source>
</evidence>
<organism evidence="5 6">
    <name type="scientific">Faecalicatena fissicatena</name>
    <dbReference type="NCBI Taxonomy" id="290055"/>
    <lineage>
        <taxon>Bacteria</taxon>
        <taxon>Bacillati</taxon>
        <taxon>Bacillota</taxon>
        <taxon>Clostridia</taxon>
        <taxon>Lachnospirales</taxon>
        <taxon>Lachnospiraceae</taxon>
        <taxon>Faecalicatena</taxon>
    </lineage>
</organism>
<evidence type="ECO:0000313" key="6">
    <source>
        <dbReference type="Proteomes" id="UP000716906"/>
    </source>
</evidence>
<dbReference type="PANTHER" id="PTHR30404">
    <property type="entry name" value="N-ACETYLMURAMOYL-L-ALANINE AMIDASE"/>
    <property type="match status" value="1"/>
</dbReference>
<feature type="chain" id="PRO_5047171755" evidence="3">
    <location>
        <begin position="28"/>
        <end position="1346"/>
    </location>
</feature>
<dbReference type="InterPro" id="IPR002508">
    <property type="entry name" value="MurNAc-LAA_cat"/>
</dbReference>
<feature type="compositionally biased region" description="Polar residues" evidence="2">
    <location>
        <begin position="39"/>
        <end position="50"/>
    </location>
</feature>
<dbReference type="EMBL" id="JACLYY010000006">
    <property type="protein sequence ID" value="MBM6737982.1"/>
    <property type="molecule type" value="Genomic_DNA"/>
</dbReference>
<keyword evidence="6" id="KW-1185">Reference proteome</keyword>
<reference evidence="5 6" key="1">
    <citation type="journal article" date="2021" name="Sci. Rep.">
        <title>The distribution of antibiotic resistance genes in chicken gut microbiota commensals.</title>
        <authorList>
            <person name="Juricova H."/>
            <person name="Matiasovicova J."/>
            <person name="Kubasova T."/>
            <person name="Cejkova D."/>
            <person name="Rychlik I."/>
        </authorList>
    </citation>
    <scope>NUCLEOTIDE SEQUENCE [LARGE SCALE GENOMIC DNA]</scope>
    <source>
        <strain evidence="5 6">An773</strain>
    </source>
</reference>
<dbReference type="Proteomes" id="UP000716906">
    <property type="component" value="Unassembled WGS sequence"/>
</dbReference>
<dbReference type="Gene3D" id="2.60.40.3760">
    <property type="match status" value="7"/>
</dbReference>
<name>A0ABS2E8M8_9FIRM</name>
<dbReference type="InterPro" id="IPR002901">
    <property type="entry name" value="MGlyc_endo_b_GlcNAc-like_dom"/>
</dbReference>
<dbReference type="CDD" id="cd02696">
    <property type="entry name" value="MurNAc-LAA"/>
    <property type="match status" value="1"/>
</dbReference>